<dbReference type="PANTHER" id="PTHR30419:SF8">
    <property type="entry name" value="NITROGEN ASSIMILATION TRANSCRIPTIONAL ACTIVATOR-RELATED"/>
    <property type="match status" value="1"/>
</dbReference>
<proteinExistence type="inferred from homology"/>
<gene>
    <name evidence="6" type="ORF">SAMN04488506_1678</name>
</gene>
<dbReference type="STRING" id="82801.SAMN04488506_1678"/>
<evidence type="ECO:0000256" key="3">
    <source>
        <dbReference type="ARBA" id="ARBA00023125"/>
    </source>
</evidence>
<reference evidence="6 7" key="1">
    <citation type="submission" date="2016-10" db="EMBL/GenBank/DDBJ databases">
        <authorList>
            <person name="de Groot N.N."/>
        </authorList>
    </citation>
    <scope>NUCLEOTIDE SEQUENCE [LARGE SCALE GENOMIC DNA]</scope>
    <source>
        <strain evidence="6 7">DSM 20581</strain>
    </source>
</reference>
<keyword evidence="7" id="KW-1185">Reference proteome</keyword>
<evidence type="ECO:0000256" key="2">
    <source>
        <dbReference type="ARBA" id="ARBA00023015"/>
    </source>
</evidence>
<dbReference type="PROSITE" id="PS50931">
    <property type="entry name" value="HTH_LYSR"/>
    <property type="match status" value="1"/>
</dbReference>
<dbReference type="InterPro" id="IPR005119">
    <property type="entry name" value="LysR_subst-bd"/>
</dbReference>
<keyword evidence="2" id="KW-0805">Transcription regulation</keyword>
<keyword evidence="3 6" id="KW-0238">DNA-binding</keyword>
<dbReference type="InterPro" id="IPR000847">
    <property type="entry name" value="LysR_HTH_N"/>
</dbReference>
<dbReference type="RefSeq" id="WP_092480718.1">
    <property type="nucleotide sequence ID" value="NZ_FOXW01000006.1"/>
</dbReference>
<dbReference type="CDD" id="cd05466">
    <property type="entry name" value="PBP2_LTTR_substrate"/>
    <property type="match status" value="1"/>
</dbReference>
<dbReference type="Pfam" id="PF03466">
    <property type="entry name" value="LysR_substrate"/>
    <property type="match status" value="1"/>
</dbReference>
<dbReference type="Gene3D" id="1.10.10.10">
    <property type="entry name" value="Winged helix-like DNA-binding domain superfamily/Winged helix DNA-binding domain"/>
    <property type="match status" value="1"/>
</dbReference>
<evidence type="ECO:0000313" key="6">
    <source>
        <dbReference type="EMBL" id="SFQ37447.1"/>
    </source>
</evidence>
<dbReference type="AlphaFoldDB" id="A0A1I5Y0D8"/>
<dbReference type="PANTHER" id="PTHR30419">
    <property type="entry name" value="HTH-TYPE TRANSCRIPTIONAL REGULATOR YBHD"/>
    <property type="match status" value="1"/>
</dbReference>
<organism evidence="6 7">
    <name type="scientific">Desemzia incerta</name>
    <dbReference type="NCBI Taxonomy" id="82801"/>
    <lineage>
        <taxon>Bacteria</taxon>
        <taxon>Bacillati</taxon>
        <taxon>Bacillota</taxon>
        <taxon>Bacilli</taxon>
        <taxon>Lactobacillales</taxon>
        <taxon>Carnobacteriaceae</taxon>
        <taxon>Desemzia</taxon>
    </lineage>
</organism>
<evidence type="ECO:0000256" key="4">
    <source>
        <dbReference type="ARBA" id="ARBA00023163"/>
    </source>
</evidence>
<dbReference type="GO" id="GO:0003677">
    <property type="term" value="F:DNA binding"/>
    <property type="evidence" value="ECO:0007669"/>
    <property type="project" value="UniProtKB-KW"/>
</dbReference>
<accession>A0A1I5Y0D8</accession>
<dbReference type="InterPro" id="IPR050950">
    <property type="entry name" value="HTH-type_LysR_regulators"/>
</dbReference>
<protein>
    <submittedName>
        <fullName evidence="6">DNA-binding transcriptional regulator, LysR family</fullName>
    </submittedName>
</protein>
<feature type="domain" description="HTH lysR-type" evidence="5">
    <location>
        <begin position="1"/>
        <end position="60"/>
    </location>
</feature>
<dbReference type="GO" id="GO:0003700">
    <property type="term" value="F:DNA-binding transcription factor activity"/>
    <property type="evidence" value="ECO:0007669"/>
    <property type="project" value="InterPro"/>
</dbReference>
<comment type="similarity">
    <text evidence="1">Belongs to the LysR transcriptional regulatory family.</text>
</comment>
<evidence type="ECO:0000256" key="1">
    <source>
        <dbReference type="ARBA" id="ARBA00009437"/>
    </source>
</evidence>
<dbReference type="OrthoDB" id="9803735at2"/>
<name>A0A1I5Y0D8_9LACT</name>
<dbReference type="Pfam" id="PF00126">
    <property type="entry name" value="HTH_1"/>
    <property type="match status" value="1"/>
</dbReference>
<evidence type="ECO:0000259" key="5">
    <source>
        <dbReference type="PROSITE" id="PS50931"/>
    </source>
</evidence>
<dbReference type="SUPFAM" id="SSF53850">
    <property type="entry name" value="Periplasmic binding protein-like II"/>
    <property type="match status" value="1"/>
</dbReference>
<sequence>MDITQMNYFITIVECGCNLSLAAKRIHISQSALSQFITNFERDEEIELFVRSNGRLEELTPSGKKVYAYALKIVKMHEEMQETVRKESAKQKGTIRIGLPSLVLTVLFSNFFSRFIVENPDVKIEIIEEGSHELRRMLLKKDLDYVVLVAPTDLDPKSFEEHIIQIDEYTAFMNPQHPLAQEETIQWKSLDPYQVGTFKASFVTNQLVKQKLEDKNSDAKVTITSASWDFLVETTNHSDVVAVLPSPIKRYLNNDNVVMKHFEDPIPFNVLLCRPIKNTYSPVETYVHESMLSYFYQPID</sequence>
<dbReference type="InterPro" id="IPR036388">
    <property type="entry name" value="WH-like_DNA-bd_sf"/>
</dbReference>
<dbReference type="Gene3D" id="3.40.190.290">
    <property type="match status" value="1"/>
</dbReference>
<dbReference type="SUPFAM" id="SSF46785">
    <property type="entry name" value="Winged helix' DNA-binding domain"/>
    <property type="match status" value="1"/>
</dbReference>
<dbReference type="EMBL" id="FOXW01000006">
    <property type="protein sequence ID" value="SFQ37447.1"/>
    <property type="molecule type" value="Genomic_DNA"/>
</dbReference>
<dbReference type="InterPro" id="IPR036390">
    <property type="entry name" value="WH_DNA-bd_sf"/>
</dbReference>
<evidence type="ECO:0000313" key="7">
    <source>
        <dbReference type="Proteomes" id="UP000199136"/>
    </source>
</evidence>
<keyword evidence="4" id="KW-0804">Transcription</keyword>
<dbReference type="Proteomes" id="UP000199136">
    <property type="component" value="Unassembled WGS sequence"/>
</dbReference>
<dbReference type="GO" id="GO:0005829">
    <property type="term" value="C:cytosol"/>
    <property type="evidence" value="ECO:0007669"/>
    <property type="project" value="TreeGrafter"/>
</dbReference>